<comment type="caution">
    <text evidence="3">The sequence shown here is derived from an EMBL/GenBank/DDBJ whole genome shotgun (WGS) entry which is preliminary data.</text>
</comment>
<keyword evidence="2" id="KW-0812">Transmembrane</keyword>
<keyword evidence="4" id="KW-1185">Reference proteome</keyword>
<feature type="transmembrane region" description="Helical" evidence="2">
    <location>
        <begin position="59"/>
        <end position="83"/>
    </location>
</feature>
<organism evidence="3 4">
    <name type="scientific">Bursaphelenchus okinawaensis</name>
    <dbReference type="NCBI Taxonomy" id="465554"/>
    <lineage>
        <taxon>Eukaryota</taxon>
        <taxon>Metazoa</taxon>
        <taxon>Ecdysozoa</taxon>
        <taxon>Nematoda</taxon>
        <taxon>Chromadorea</taxon>
        <taxon>Rhabditida</taxon>
        <taxon>Tylenchina</taxon>
        <taxon>Tylenchomorpha</taxon>
        <taxon>Aphelenchoidea</taxon>
        <taxon>Aphelenchoididae</taxon>
        <taxon>Bursaphelenchus</taxon>
    </lineage>
</organism>
<sequence length="254" mass="28830">MFGHILRTEVKWVTCLGIAVCVWIGAFFTAHFLYEQKYVDPKESNHEDLKDDGYNKIHALYVVRGLIGGLCVGIFISAILWFIRMRLILTDFCEIILTSRKLLYTRQKFKNQKAWYDRNSDKLINLTKLKRKYGIQHDLYGDSACPTTQREKSLSLVSAEDFNAKEDTLKADDKAAPSEPKANTPGGKSDIVFPPTKKNVETETKTEDVYNSAMKDTKPPQPKPTQSYTEKSCNESKSNLTNNTNDASQATITK</sequence>
<name>A0A811LTC3_9BILA</name>
<keyword evidence="2" id="KW-0472">Membrane</keyword>
<feature type="compositionally biased region" description="Basic and acidic residues" evidence="1">
    <location>
        <begin position="167"/>
        <end position="176"/>
    </location>
</feature>
<gene>
    <name evidence="3" type="ORF">BOKJ2_LOCUS14063</name>
</gene>
<evidence type="ECO:0000313" key="4">
    <source>
        <dbReference type="Proteomes" id="UP000614601"/>
    </source>
</evidence>
<dbReference type="Proteomes" id="UP000783686">
    <property type="component" value="Unassembled WGS sequence"/>
</dbReference>
<evidence type="ECO:0000313" key="3">
    <source>
        <dbReference type="EMBL" id="CAD5230293.1"/>
    </source>
</evidence>
<feature type="compositionally biased region" description="Polar residues" evidence="1">
    <location>
        <begin position="227"/>
        <end position="254"/>
    </location>
</feature>
<evidence type="ECO:0000256" key="1">
    <source>
        <dbReference type="SAM" id="MobiDB-lite"/>
    </source>
</evidence>
<evidence type="ECO:0000256" key="2">
    <source>
        <dbReference type="SAM" id="Phobius"/>
    </source>
</evidence>
<keyword evidence="2" id="KW-1133">Transmembrane helix</keyword>
<dbReference type="AlphaFoldDB" id="A0A811LTC3"/>
<dbReference type="EMBL" id="CAJFCW020000006">
    <property type="protein sequence ID" value="CAG9127682.1"/>
    <property type="molecule type" value="Genomic_DNA"/>
</dbReference>
<accession>A0A811LTC3</accession>
<dbReference type="Proteomes" id="UP000614601">
    <property type="component" value="Unassembled WGS sequence"/>
</dbReference>
<feature type="compositionally biased region" description="Basic and acidic residues" evidence="1">
    <location>
        <begin position="198"/>
        <end position="208"/>
    </location>
</feature>
<proteinExistence type="predicted"/>
<protein>
    <submittedName>
        <fullName evidence="3">Uncharacterized protein</fullName>
    </submittedName>
</protein>
<feature type="transmembrane region" description="Helical" evidence="2">
    <location>
        <begin position="12"/>
        <end position="34"/>
    </location>
</feature>
<dbReference type="EMBL" id="CAJFDH010000006">
    <property type="protein sequence ID" value="CAD5230293.1"/>
    <property type="molecule type" value="Genomic_DNA"/>
</dbReference>
<reference evidence="3" key="1">
    <citation type="submission" date="2020-09" db="EMBL/GenBank/DDBJ databases">
        <authorList>
            <person name="Kikuchi T."/>
        </authorList>
    </citation>
    <scope>NUCLEOTIDE SEQUENCE</scope>
    <source>
        <strain evidence="3">SH1</strain>
    </source>
</reference>
<feature type="region of interest" description="Disordered" evidence="1">
    <location>
        <begin position="167"/>
        <end position="254"/>
    </location>
</feature>